<name>A0A0F9RV84_9ZZZZ</name>
<organism evidence="1">
    <name type="scientific">marine sediment metagenome</name>
    <dbReference type="NCBI Taxonomy" id="412755"/>
    <lineage>
        <taxon>unclassified sequences</taxon>
        <taxon>metagenomes</taxon>
        <taxon>ecological metagenomes</taxon>
    </lineage>
</organism>
<evidence type="ECO:0008006" key="2">
    <source>
        <dbReference type="Google" id="ProtNLM"/>
    </source>
</evidence>
<proteinExistence type="predicted"/>
<reference evidence="1" key="1">
    <citation type="journal article" date="2015" name="Nature">
        <title>Complex archaea that bridge the gap between prokaryotes and eukaryotes.</title>
        <authorList>
            <person name="Spang A."/>
            <person name="Saw J.H."/>
            <person name="Jorgensen S.L."/>
            <person name="Zaremba-Niedzwiedzka K."/>
            <person name="Martijn J."/>
            <person name="Lind A.E."/>
            <person name="van Eijk R."/>
            <person name="Schleper C."/>
            <person name="Guy L."/>
            <person name="Ettema T.J."/>
        </authorList>
    </citation>
    <scope>NUCLEOTIDE SEQUENCE</scope>
</reference>
<protein>
    <recommendedName>
        <fullName evidence="2">Tryptophan synthase beta chain-like PALP domain-containing protein</fullName>
    </recommendedName>
</protein>
<evidence type="ECO:0000313" key="1">
    <source>
        <dbReference type="EMBL" id="KKN60355.1"/>
    </source>
</evidence>
<comment type="caution">
    <text evidence="1">The sequence shown here is derived from an EMBL/GenBank/DDBJ whole genome shotgun (WGS) entry which is preliminary data.</text>
</comment>
<gene>
    <name evidence="1" type="ORF">LCGC14_0532690</name>
</gene>
<sequence length="389" mass="43493">MLINSYIGGDKWKFSDKIYAKLTNKKVNSNYNPIISVFIKKLPGILPNKELFGFFWSTPTFKDTDSNYLLHTIDNEKIDYIVSTSSGNTVEGMARTIKNYNQEFNKNIIAILLVPELSAHKVSKSVIEDNPYVKYIVLKNSTLDSTRDLAKKLIKRLSNKYKVICAKADLKTAAYSQIGLVLNDNNLLNEDTCFVQTVSGGVGPAGLIESAYQLKTNHEILVIQPFNGKSAPIVDALNIHSKGGDPLSIFDDTDYVTSQIEPTLGSTKPYYAINKFTQWRENGGRIFPSVVSRDELARYKDKILNTLVEAGVYPTKKCGLKLFELEKSGFMAFTGAITSANRIESKNIVVNFTGRYPDHLSTVPIQASPHILFDPSEELKRLLSLLDLK</sequence>
<dbReference type="EMBL" id="LAZR01000698">
    <property type="protein sequence ID" value="KKN60355.1"/>
    <property type="molecule type" value="Genomic_DNA"/>
</dbReference>
<dbReference type="AlphaFoldDB" id="A0A0F9RV84"/>
<accession>A0A0F9RV84</accession>